<dbReference type="KEGG" id="din:Selin_1412"/>
<keyword evidence="4" id="KW-1185">Reference proteome</keyword>
<proteinExistence type="predicted"/>
<keyword evidence="2" id="KW-1133">Transmembrane helix</keyword>
<evidence type="ECO:0000313" key="3">
    <source>
        <dbReference type="EMBL" id="ADU66147.1"/>
    </source>
</evidence>
<evidence type="ECO:0000256" key="1">
    <source>
        <dbReference type="SAM" id="MobiDB-lite"/>
    </source>
</evidence>
<evidence type="ECO:0000256" key="2">
    <source>
        <dbReference type="SAM" id="Phobius"/>
    </source>
</evidence>
<accession>E6W6B1</accession>
<feature type="transmembrane region" description="Helical" evidence="2">
    <location>
        <begin position="24"/>
        <end position="46"/>
    </location>
</feature>
<feature type="region of interest" description="Disordered" evidence="1">
    <location>
        <begin position="137"/>
        <end position="158"/>
    </location>
</feature>
<dbReference type="HOGENOM" id="CLU_1666576_0_0_0"/>
<keyword evidence="2" id="KW-0812">Transmembrane</keyword>
<dbReference type="RefSeq" id="WP_013506028.1">
    <property type="nucleotide sequence ID" value="NC_014836.1"/>
</dbReference>
<evidence type="ECO:0000313" key="4">
    <source>
        <dbReference type="Proteomes" id="UP000002572"/>
    </source>
</evidence>
<dbReference type="Proteomes" id="UP000002572">
    <property type="component" value="Chromosome"/>
</dbReference>
<dbReference type="InParanoid" id="E6W6B1"/>
<protein>
    <submittedName>
        <fullName evidence="3">Uncharacterized protein</fullName>
    </submittedName>
</protein>
<keyword evidence="2" id="KW-0472">Membrane</keyword>
<dbReference type="AlphaFoldDB" id="E6W6B1"/>
<sequence length="158" mass="17506">MSTIINIQGQPPTQAELDAAKKRLLLRIVVAVIVCISVLISSGTIVYLVPTFYAFFVALIVAPIPGILSMKIAQRGYQYLALFDPLDPKKYPVQCLKYSEWLSDPAVAAYHAQILLQGRIPVLLECLAAEAWVESESEREKQEEAKAAFERISTPEGK</sequence>
<name>E6W6B1_DESIS</name>
<reference evidence="3 4" key="1">
    <citation type="submission" date="2010-12" db="EMBL/GenBank/DDBJ databases">
        <title>Complete sequence of Desulfurispirillum indicum S5.</title>
        <authorList>
            <consortium name="US DOE Joint Genome Institute"/>
            <person name="Lucas S."/>
            <person name="Copeland A."/>
            <person name="Lapidus A."/>
            <person name="Cheng J.-F."/>
            <person name="Goodwin L."/>
            <person name="Pitluck S."/>
            <person name="Chertkov O."/>
            <person name="Held B."/>
            <person name="Detter J.C."/>
            <person name="Han C."/>
            <person name="Tapia R."/>
            <person name="Land M."/>
            <person name="Hauser L."/>
            <person name="Kyrpides N."/>
            <person name="Ivanova N."/>
            <person name="Mikhailova N."/>
            <person name="Haggblom M."/>
            <person name="Rauschenbach I."/>
            <person name="Bini E."/>
            <person name="Woyke T."/>
        </authorList>
    </citation>
    <scope>NUCLEOTIDE SEQUENCE [LARGE SCALE GENOMIC DNA]</scope>
    <source>
        <strain evidence="4">ATCC BAA-1389 / DSM 22839 / S5</strain>
    </source>
</reference>
<organism evidence="3 4">
    <name type="scientific">Desulfurispirillum indicum (strain ATCC BAA-1389 / DSM 22839 / S5)</name>
    <dbReference type="NCBI Taxonomy" id="653733"/>
    <lineage>
        <taxon>Bacteria</taxon>
        <taxon>Pseudomonadati</taxon>
        <taxon>Chrysiogenota</taxon>
        <taxon>Chrysiogenia</taxon>
        <taxon>Chrysiogenales</taxon>
        <taxon>Chrysiogenaceae</taxon>
        <taxon>Desulfurispirillum</taxon>
    </lineage>
</organism>
<dbReference type="STRING" id="653733.Selin_1412"/>
<dbReference type="EMBL" id="CP002432">
    <property type="protein sequence ID" value="ADU66147.1"/>
    <property type="molecule type" value="Genomic_DNA"/>
</dbReference>
<feature type="compositionally biased region" description="Basic and acidic residues" evidence="1">
    <location>
        <begin position="137"/>
        <end position="149"/>
    </location>
</feature>
<gene>
    <name evidence="3" type="ordered locus">Selin_1412</name>
</gene>
<feature type="transmembrane region" description="Helical" evidence="2">
    <location>
        <begin position="52"/>
        <end position="70"/>
    </location>
</feature>